<dbReference type="PANTHER" id="PTHR43833">
    <property type="entry name" value="POTASSIUM CHANNEL PROTEIN 2-RELATED-RELATED"/>
    <property type="match status" value="1"/>
</dbReference>
<dbReference type="EMBL" id="BBNT01000004">
    <property type="protein sequence ID" value="GAL75140.1"/>
    <property type="molecule type" value="Genomic_DNA"/>
</dbReference>
<evidence type="ECO:0000313" key="7">
    <source>
        <dbReference type="EMBL" id="PRX14816.1"/>
    </source>
</evidence>
<dbReference type="SUPFAM" id="SSF81324">
    <property type="entry name" value="Voltage-gated potassium channels"/>
    <property type="match status" value="1"/>
</dbReference>
<dbReference type="Proteomes" id="UP000029647">
    <property type="component" value="Unassembled WGS sequence"/>
</dbReference>
<dbReference type="Proteomes" id="UP000029226">
    <property type="component" value="Unassembled WGS sequence"/>
</dbReference>
<feature type="transmembrane region" description="Helical" evidence="2">
    <location>
        <begin position="59"/>
        <end position="84"/>
    </location>
</feature>
<accession>A0A084JSQ6</accession>
<dbReference type="OrthoDB" id="9781411at2"/>
<dbReference type="GO" id="GO:0006813">
    <property type="term" value="P:potassium ion transport"/>
    <property type="evidence" value="ECO:0007669"/>
    <property type="project" value="InterPro"/>
</dbReference>
<keyword evidence="4" id="KW-0407">Ion channel</keyword>
<evidence type="ECO:0000313" key="11">
    <source>
        <dbReference type="Proteomes" id="UP000239997"/>
    </source>
</evidence>
<dbReference type="GO" id="GO:0005886">
    <property type="term" value="C:plasma membrane"/>
    <property type="evidence" value="ECO:0007669"/>
    <property type="project" value="UniProtKB-SubCell"/>
</dbReference>
<evidence type="ECO:0000256" key="2">
    <source>
        <dbReference type="SAM" id="Phobius"/>
    </source>
</evidence>
<dbReference type="Pfam" id="PF07885">
    <property type="entry name" value="Ion_trans_2"/>
    <property type="match status" value="1"/>
</dbReference>
<dbReference type="Proteomes" id="UP000028531">
    <property type="component" value="Unassembled WGS sequence"/>
</dbReference>
<dbReference type="EMBL" id="PVNA01000001">
    <property type="protein sequence ID" value="PRX14816.1"/>
    <property type="molecule type" value="Genomic_DNA"/>
</dbReference>
<evidence type="ECO:0000313" key="5">
    <source>
        <dbReference type="EMBL" id="GAL75140.1"/>
    </source>
</evidence>
<dbReference type="EMBL" id="BBMM01000001">
    <property type="protein sequence ID" value="GAK99250.1"/>
    <property type="molecule type" value="Genomic_DNA"/>
</dbReference>
<gene>
    <name evidence="6" type="ORF">IL45_07495</name>
    <name evidence="5" type="ORF">JCM19275_301</name>
    <name evidence="4" type="ORF">JCM19314_3281</name>
    <name evidence="7" type="ORF">LY02_00023</name>
</gene>
<dbReference type="Gene3D" id="3.40.50.720">
    <property type="entry name" value="NAD(P)-binding Rossmann-like Domain"/>
    <property type="match status" value="1"/>
</dbReference>
<evidence type="ECO:0000313" key="8">
    <source>
        <dbReference type="Proteomes" id="UP000028531"/>
    </source>
</evidence>
<evidence type="ECO:0000313" key="4">
    <source>
        <dbReference type="EMBL" id="GAK99250.1"/>
    </source>
</evidence>
<dbReference type="InterPro" id="IPR050721">
    <property type="entry name" value="Trk_Ktr_HKT_K-transport"/>
</dbReference>
<keyword evidence="11" id="KW-1185">Reference proteome</keyword>
<dbReference type="InterPro" id="IPR036721">
    <property type="entry name" value="RCK_C_sf"/>
</dbReference>
<name>A0A084JSQ6_NONUL</name>
<reference evidence="6 8" key="2">
    <citation type="submission" date="2014-07" db="EMBL/GenBank/DDBJ databases">
        <title>Draft genome sequence of Nonlabens ulvanivorans, an ulvan degrading bacterium.</title>
        <authorList>
            <person name="Kopel M."/>
            <person name="Helbert W."/>
            <person name="Henrissat B."/>
            <person name="Doniger T."/>
            <person name="Banin E."/>
        </authorList>
    </citation>
    <scope>NUCLEOTIDE SEQUENCE [LARGE SCALE GENOMIC DNA]</scope>
    <source>
        <strain evidence="6 8">PLR</strain>
    </source>
</reference>
<evidence type="ECO:0000256" key="1">
    <source>
        <dbReference type="ARBA" id="ARBA00004651"/>
    </source>
</evidence>
<evidence type="ECO:0000313" key="6">
    <source>
        <dbReference type="EMBL" id="KEZ91990.1"/>
    </source>
</evidence>
<proteinExistence type="predicted"/>
<dbReference type="Gene3D" id="1.10.287.70">
    <property type="match status" value="1"/>
</dbReference>
<dbReference type="Gene3D" id="3.30.70.1450">
    <property type="entry name" value="Regulator of K+ conductance, C-terminal domain"/>
    <property type="match status" value="1"/>
</dbReference>
<dbReference type="Pfam" id="PF02080">
    <property type="entry name" value="TrkA_C"/>
    <property type="match status" value="1"/>
</dbReference>
<dbReference type="InterPro" id="IPR003148">
    <property type="entry name" value="RCK_N"/>
</dbReference>
<sequence length="336" mass="37529">MRSKIAVAISLLITILLIGVLGFKFIQGLSWVDAIYMTVITISTVGYREVELPNEQTKIFIVLLLLFSVVIVGYAVSVITEYLISRSSLKDMREKRKQKHIDAMENHIIVCGYGRNGRQAVEKLRDYHREFIIIEKNQEVIDDCGLDSNMFLRGNANEDEVLIKAGIERASTLITALPDDADNLFTVLSARQLNKSLKIISRASEETSYKKLKLAGADNVILPDKIGGEHMASLIVSPDLIEFWDNLSYGGDEGVNLEQVSFEQMFDDNGDCSIIDLNLRQKTGCTIIGYKSADGNYTVNPDPKMMLTAGSKIIVVGNTQQILNLQKVYRINNEVT</sequence>
<keyword evidence="2" id="KW-0472">Membrane</keyword>
<reference evidence="7 11" key="3">
    <citation type="submission" date="2018-03" db="EMBL/GenBank/DDBJ databases">
        <title>Genomic Encyclopedia of Archaeal and Bacterial Type Strains, Phase II (KMG-II): from individual species to whole genera.</title>
        <authorList>
            <person name="Goeker M."/>
        </authorList>
    </citation>
    <scope>NUCLEOTIDE SEQUENCE [LARGE SCALE GENOMIC DNA]</scope>
    <source>
        <strain evidence="7 11">DSM 22727</strain>
    </source>
</reference>
<keyword evidence="2" id="KW-1133">Transmembrane helix</keyword>
<dbReference type="InterPro" id="IPR036291">
    <property type="entry name" value="NAD(P)-bd_dom_sf"/>
</dbReference>
<organism evidence="6 8">
    <name type="scientific">Nonlabens ulvanivorans</name>
    <name type="common">Persicivirga ulvanivorans</name>
    <dbReference type="NCBI Taxonomy" id="906888"/>
    <lineage>
        <taxon>Bacteria</taxon>
        <taxon>Pseudomonadati</taxon>
        <taxon>Bacteroidota</taxon>
        <taxon>Flavobacteriia</taxon>
        <taxon>Flavobacteriales</taxon>
        <taxon>Flavobacteriaceae</taxon>
        <taxon>Nonlabens</taxon>
    </lineage>
</organism>
<dbReference type="Pfam" id="PF02254">
    <property type="entry name" value="TrkA_N"/>
    <property type="match status" value="1"/>
</dbReference>
<evidence type="ECO:0000313" key="10">
    <source>
        <dbReference type="Proteomes" id="UP000029647"/>
    </source>
</evidence>
<dbReference type="Proteomes" id="UP000239997">
    <property type="component" value="Unassembled WGS sequence"/>
</dbReference>
<dbReference type="RefSeq" id="WP_036582254.1">
    <property type="nucleotide sequence ID" value="NZ_CP138994.1"/>
</dbReference>
<dbReference type="PANTHER" id="PTHR43833:SF9">
    <property type="entry name" value="POTASSIUM CHANNEL PROTEIN YUGO-RELATED"/>
    <property type="match status" value="1"/>
</dbReference>
<evidence type="ECO:0000313" key="9">
    <source>
        <dbReference type="Proteomes" id="UP000029226"/>
    </source>
</evidence>
<keyword evidence="4" id="KW-0813">Transport</keyword>
<dbReference type="AlphaFoldDB" id="A0A084JSQ6"/>
<protein>
    <submittedName>
        <fullName evidence="4">Potassium channel protein</fullName>
    </submittedName>
    <submittedName>
        <fullName evidence="6">Potassium transporter TrkA</fullName>
    </submittedName>
    <submittedName>
        <fullName evidence="7">Voltage-gated potassium channel</fullName>
    </submittedName>
</protein>
<comment type="subcellular location">
    <subcellularLocation>
        <location evidence="1">Cell membrane</location>
        <topology evidence="1">Multi-pass membrane protein</topology>
    </subcellularLocation>
</comment>
<dbReference type="SUPFAM" id="SSF51735">
    <property type="entry name" value="NAD(P)-binding Rossmann-fold domains"/>
    <property type="match status" value="1"/>
</dbReference>
<keyword evidence="4" id="KW-0406">Ion transport</keyword>
<dbReference type="PROSITE" id="PS51201">
    <property type="entry name" value="RCK_N"/>
    <property type="match status" value="1"/>
</dbReference>
<feature type="domain" description="RCK N-terminal" evidence="3">
    <location>
        <begin position="105"/>
        <end position="222"/>
    </location>
</feature>
<dbReference type="SUPFAM" id="SSF116726">
    <property type="entry name" value="TrkA C-terminal domain-like"/>
    <property type="match status" value="1"/>
</dbReference>
<dbReference type="InterPro" id="IPR013099">
    <property type="entry name" value="K_chnl_dom"/>
</dbReference>
<evidence type="ECO:0000259" key="3">
    <source>
        <dbReference type="PROSITE" id="PS51201"/>
    </source>
</evidence>
<dbReference type="EMBL" id="JPJI01000032">
    <property type="protein sequence ID" value="KEZ91990.1"/>
    <property type="molecule type" value="Genomic_DNA"/>
</dbReference>
<comment type="caution">
    <text evidence="6">The sequence shown here is derived from an EMBL/GenBank/DDBJ whole genome shotgun (WGS) entry which is preliminary data.</text>
</comment>
<keyword evidence="2" id="KW-0812">Transmembrane</keyword>
<reference evidence="9 10" key="1">
    <citation type="journal article" date="2014" name="Genome Announc.">
        <title>Draft Genome Sequences of Marine Flavobacterium Nonlabens Strains NR17, NR24, NR27, NR32, NR33, and Ara13.</title>
        <authorList>
            <person name="Nakanishi M."/>
            <person name="Meirelles P."/>
            <person name="Suzuki R."/>
            <person name="Takatani N."/>
            <person name="Mino S."/>
            <person name="Suda W."/>
            <person name="Oshima K."/>
            <person name="Hattori M."/>
            <person name="Ohkuma M."/>
            <person name="Hosokawa M."/>
            <person name="Miyashita K."/>
            <person name="Thompson F.L."/>
            <person name="Niwa A."/>
            <person name="Sawabe T."/>
            <person name="Sawabe T."/>
        </authorList>
    </citation>
    <scope>NUCLEOTIDE SEQUENCE [LARGE SCALE GENOMIC DNA]</scope>
    <source>
        <strain evidence="5">JCM 19275</strain>
        <strain evidence="4">JCM 19314</strain>
        <strain evidence="10">JCM19275</strain>
        <strain evidence="9">JCM19314</strain>
    </source>
</reference>
<dbReference type="GO" id="GO:0008324">
    <property type="term" value="F:monoatomic cation transmembrane transporter activity"/>
    <property type="evidence" value="ECO:0007669"/>
    <property type="project" value="InterPro"/>
</dbReference>
<dbReference type="InterPro" id="IPR006037">
    <property type="entry name" value="RCK_C"/>
</dbReference>